<dbReference type="PANTHER" id="PTHR43378">
    <property type="entry name" value="UDP-3-O-ACYLGLUCOSAMINE N-ACYLTRANSFERASE"/>
    <property type="match status" value="1"/>
</dbReference>
<evidence type="ECO:0000313" key="10">
    <source>
        <dbReference type="EMBL" id="GLC27189.1"/>
    </source>
</evidence>
<dbReference type="InterPro" id="IPR018357">
    <property type="entry name" value="Hexapep_transf_CS"/>
</dbReference>
<comment type="caution">
    <text evidence="10">The sequence shown here is derived from an EMBL/GenBank/DDBJ whole genome shotgun (WGS) entry which is preliminary data.</text>
</comment>
<dbReference type="NCBIfam" id="TIGR01853">
    <property type="entry name" value="lipid_A_lpxD"/>
    <property type="match status" value="1"/>
</dbReference>
<keyword evidence="11" id="KW-1185">Reference proteome</keyword>
<protein>
    <recommendedName>
        <fullName evidence="7">UDP-3-O-acylglucosamine N-acyltransferase</fullName>
        <ecNumber evidence="7">2.3.1.191</ecNumber>
    </recommendedName>
</protein>
<feature type="compositionally biased region" description="Low complexity" evidence="8">
    <location>
        <begin position="1"/>
        <end position="16"/>
    </location>
</feature>
<evidence type="ECO:0000256" key="2">
    <source>
        <dbReference type="ARBA" id="ARBA00022556"/>
    </source>
</evidence>
<keyword evidence="3 7" id="KW-0808">Transferase</keyword>
<reference evidence="10" key="1">
    <citation type="submission" date="2022-08" db="EMBL/GenBank/DDBJ databases">
        <title>Draft genome sequencing of Roseisolibacter agri AW1220.</title>
        <authorList>
            <person name="Tobiishi Y."/>
            <person name="Tonouchi A."/>
        </authorList>
    </citation>
    <scope>NUCLEOTIDE SEQUENCE</scope>
    <source>
        <strain evidence="10">AW1220</strain>
    </source>
</reference>
<dbReference type="Gene3D" id="3.40.1390.10">
    <property type="entry name" value="MurE/MurF, N-terminal domain"/>
    <property type="match status" value="1"/>
</dbReference>
<dbReference type="AlphaFoldDB" id="A0AA37Q6H3"/>
<dbReference type="InterPro" id="IPR007691">
    <property type="entry name" value="LpxD"/>
</dbReference>
<proteinExistence type="inferred from homology"/>
<dbReference type="GO" id="GO:0016410">
    <property type="term" value="F:N-acyltransferase activity"/>
    <property type="evidence" value="ECO:0007669"/>
    <property type="project" value="InterPro"/>
</dbReference>
<dbReference type="PANTHER" id="PTHR43378:SF2">
    <property type="entry name" value="UDP-3-O-ACYLGLUCOSAMINE N-ACYLTRANSFERASE 1, MITOCHONDRIAL-RELATED"/>
    <property type="match status" value="1"/>
</dbReference>
<gene>
    <name evidence="7 10" type="primary">lpxD</name>
    <name evidence="10" type="ORF">rosag_37020</name>
</gene>
<evidence type="ECO:0000256" key="5">
    <source>
        <dbReference type="ARBA" id="ARBA00023098"/>
    </source>
</evidence>
<evidence type="ECO:0000256" key="4">
    <source>
        <dbReference type="ARBA" id="ARBA00022737"/>
    </source>
</evidence>
<feature type="active site" description="Proton acceptor" evidence="7">
    <location>
        <position position="268"/>
    </location>
</feature>
<keyword evidence="2 7" id="KW-0441">Lipid A biosynthesis</keyword>
<evidence type="ECO:0000259" key="9">
    <source>
        <dbReference type="Pfam" id="PF04613"/>
    </source>
</evidence>
<dbReference type="InterPro" id="IPR020573">
    <property type="entry name" value="UDP_GlcNAc_AcTrfase_non-rep"/>
</dbReference>
<accession>A0AA37Q6H3</accession>
<keyword evidence="6 7" id="KW-0012">Acyltransferase</keyword>
<dbReference type="PROSITE" id="PS00101">
    <property type="entry name" value="HEXAPEP_TRANSFERASES"/>
    <property type="match status" value="1"/>
</dbReference>
<comment type="catalytic activity">
    <reaction evidence="7">
        <text>a UDP-3-O-[(3R)-3-hydroxyacyl]-alpha-D-glucosamine + a (3R)-hydroxyacyl-[ACP] = a UDP-2-N,3-O-bis[(3R)-3-hydroxyacyl]-alpha-D-glucosamine + holo-[ACP] + H(+)</text>
        <dbReference type="Rhea" id="RHEA:53836"/>
        <dbReference type="Rhea" id="RHEA-COMP:9685"/>
        <dbReference type="Rhea" id="RHEA-COMP:9945"/>
        <dbReference type="ChEBI" id="CHEBI:15378"/>
        <dbReference type="ChEBI" id="CHEBI:64479"/>
        <dbReference type="ChEBI" id="CHEBI:78827"/>
        <dbReference type="ChEBI" id="CHEBI:137740"/>
        <dbReference type="ChEBI" id="CHEBI:137748"/>
        <dbReference type="EC" id="2.3.1.191"/>
    </reaction>
</comment>
<keyword evidence="5 7" id="KW-0443">Lipid metabolism</keyword>
<name>A0AA37Q6H3_9BACT</name>
<dbReference type="GO" id="GO:0016020">
    <property type="term" value="C:membrane"/>
    <property type="evidence" value="ECO:0007669"/>
    <property type="project" value="GOC"/>
</dbReference>
<dbReference type="EMBL" id="BRXS01000006">
    <property type="protein sequence ID" value="GLC27189.1"/>
    <property type="molecule type" value="Genomic_DNA"/>
</dbReference>
<dbReference type="EC" id="2.3.1.191" evidence="7"/>
<dbReference type="InterPro" id="IPR011004">
    <property type="entry name" value="Trimer_LpxA-like_sf"/>
</dbReference>
<comment type="function">
    <text evidence="7">Catalyzes the N-acylation of UDP-3-O-acylglucosamine using 3-hydroxyacyl-ACP as the acyl donor. Is involved in the biosynthesis of lipid A, a phosphorylated glycolipid that anchors the lipopolysaccharide to the outer membrane of the cell.</text>
</comment>
<dbReference type="GO" id="GO:0103118">
    <property type="term" value="F:UDP-3-O-[(3R)-3-hydroxyacyl]-glucosamine N-acyltransferase activity"/>
    <property type="evidence" value="ECO:0007669"/>
    <property type="project" value="UniProtKB-EC"/>
</dbReference>
<organism evidence="10 11">
    <name type="scientific">Roseisolibacter agri</name>
    <dbReference type="NCBI Taxonomy" id="2014610"/>
    <lineage>
        <taxon>Bacteria</taxon>
        <taxon>Pseudomonadati</taxon>
        <taxon>Gemmatimonadota</taxon>
        <taxon>Gemmatimonadia</taxon>
        <taxon>Gemmatimonadales</taxon>
        <taxon>Gemmatimonadaceae</taxon>
        <taxon>Roseisolibacter</taxon>
    </lineage>
</organism>
<evidence type="ECO:0000256" key="1">
    <source>
        <dbReference type="ARBA" id="ARBA00022516"/>
    </source>
</evidence>
<evidence type="ECO:0000256" key="7">
    <source>
        <dbReference type="HAMAP-Rule" id="MF_00523"/>
    </source>
</evidence>
<comment type="pathway">
    <text evidence="7">Bacterial outer membrane biogenesis; LPS lipid A biosynthesis.</text>
</comment>
<sequence length="373" mass="38144">MTADPARAAAPAGAARDATRGGGEGTSLTAAAVAHLVGGTVRAGDDGSAVVRRMAPLDRAGAEDLSFYARAKYAAVFAASRAGVVLVPPDLADAEGAPGAVRVIVERPHEAMLRVLPVLYRPAPREPGIHPTAIVGRGVTLGADVTVGPYAILGDGATLHDRAWVEAHVVLGAGSVVGADSHVHPHATLYPNTVLGQRVAIHSGVRLGSDGFGYVFADGQHRKIPHVGRCVVEDDVEIGANTTIDRGSIGDTVIGAGSRIDNLVHLGHNVRLGRLCLVMAQVGVSGSTTIEDGVIIAGQAGIQGHVTIGKGARIGGQAGILGDVPAGATYSGYPGRPHKESLRASAALFKLAGMTRALERLLAREPREQESTS</sequence>
<feature type="region of interest" description="Disordered" evidence="8">
    <location>
        <begin position="1"/>
        <end position="23"/>
    </location>
</feature>
<dbReference type="HAMAP" id="MF_00523">
    <property type="entry name" value="LpxD"/>
    <property type="match status" value="1"/>
</dbReference>
<dbReference type="SUPFAM" id="SSF51161">
    <property type="entry name" value="Trimeric LpxA-like enzymes"/>
    <property type="match status" value="1"/>
</dbReference>
<dbReference type="NCBIfam" id="NF002060">
    <property type="entry name" value="PRK00892.1"/>
    <property type="match status" value="1"/>
</dbReference>
<dbReference type="Gene3D" id="2.160.10.10">
    <property type="entry name" value="Hexapeptide repeat proteins"/>
    <property type="match status" value="1"/>
</dbReference>
<evidence type="ECO:0000256" key="6">
    <source>
        <dbReference type="ARBA" id="ARBA00023315"/>
    </source>
</evidence>
<keyword evidence="1 7" id="KW-0444">Lipid biosynthesis</keyword>
<feature type="domain" description="UDP-3-O-[3-hydroxymyristoyl] glucosamine N-acyltransferase non-repeat region" evidence="9">
    <location>
        <begin position="50"/>
        <end position="116"/>
    </location>
</feature>
<dbReference type="GO" id="GO:0009245">
    <property type="term" value="P:lipid A biosynthetic process"/>
    <property type="evidence" value="ECO:0007669"/>
    <property type="project" value="UniProtKB-UniRule"/>
</dbReference>
<evidence type="ECO:0000256" key="3">
    <source>
        <dbReference type="ARBA" id="ARBA00022679"/>
    </source>
</evidence>
<dbReference type="Pfam" id="PF04613">
    <property type="entry name" value="LpxD"/>
    <property type="match status" value="1"/>
</dbReference>
<comment type="subunit">
    <text evidence="7">Homotrimer.</text>
</comment>
<dbReference type="Proteomes" id="UP001161325">
    <property type="component" value="Unassembled WGS sequence"/>
</dbReference>
<evidence type="ECO:0000256" key="8">
    <source>
        <dbReference type="SAM" id="MobiDB-lite"/>
    </source>
</evidence>
<dbReference type="CDD" id="cd03352">
    <property type="entry name" value="LbH_LpxD"/>
    <property type="match status" value="1"/>
</dbReference>
<dbReference type="RefSeq" id="WP_284351636.1">
    <property type="nucleotide sequence ID" value="NZ_BRXS01000006.1"/>
</dbReference>
<keyword evidence="4 7" id="KW-0677">Repeat</keyword>
<evidence type="ECO:0000313" key="11">
    <source>
        <dbReference type="Proteomes" id="UP001161325"/>
    </source>
</evidence>
<comment type="similarity">
    <text evidence="7">Belongs to the transferase hexapeptide repeat family. LpxD subfamily.</text>
</comment>